<dbReference type="EMBL" id="LJRI01000491">
    <property type="protein sequence ID" value="KPY99042.1"/>
    <property type="molecule type" value="Genomic_DNA"/>
</dbReference>
<comment type="caution">
    <text evidence="1">The sequence shown here is derived from an EMBL/GenBank/DDBJ whole genome shotgun (WGS) entry which is preliminary data.</text>
</comment>
<dbReference type="AlphaFoldDB" id="A0A0Q0FFQ4"/>
<sequence length="132" mass="15082">MELEVRRHRIRRMRSAFVECVQRRAHRCKLLITATLSCQPRRLDFQADTQFKNRQHITQGDDGRRIDAKAAWARRVQHKGTDPVTGLDQTGGLQARDRLAHHRAADALLFHDRGFSGQFIATLELTAANTLG</sequence>
<accession>A0A0Q0FFQ4</accession>
<reference evidence="1 2" key="1">
    <citation type="submission" date="2015-09" db="EMBL/GenBank/DDBJ databases">
        <title>Genome announcement of multiple Pseudomonas syringae strains.</title>
        <authorList>
            <person name="Thakur S."/>
            <person name="Wang P.W."/>
            <person name="Gong Y."/>
            <person name="Weir B.S."/>
            <person name="Guttman D.S."/>
        </authorList>
    </citation>
    <scope>NUCLEOTIDE SEQUENCE [LARGE SCALE GENOMIC DNA]</scope>
    <source>
        <strain evidence="1 2">ICMP16929</strain>
    </source>
</reference>
<name>A0A0Q0FFQ4_PSESX</name>
<organism evidence="1 2">
    <name type="scientific">Pseudomonas syringae pv. spinaceae</name>
    <dbReference type="NCBI Taxonomy" id="264459"/>
    <lineage>
        <taxon>Bacteria</taxon>
        <taxon>Pseudomonadati</taxon>
        <taxon>Pseudomonadota</taxon>
        <taxon>Gammaproteobacteria</taxon>
        <taxon>Pseudomonadales</taxon>
        <taxon>Pseudomonadaceae</taxon>
        <taxon>Pseudomonas</taxon>
        <taxon>Pseudomonas syringae</taxon>
    </lineage>
</organism>
<proteinExistence type="predicted"/>
<evidence type="ECO:0000313" key="1">
    <source>
        <dbReference type="EMBL" id="KPY99042.1"/>
    </source>
</evidence>
<dbReference type="Proteomes" id="UP000050384">
    <property type="component" value="Unassembled WGS sequence"/>
</dbReference>
<evidence type="ECO:0000313" key="2">
    <source>
        <dbReference type="Proteomes" id="UP000050384"/>
    </source>
</evidence>
<gene>
    <name evidence="1" type="ORF">ALO94_200740</name>
</gene>
<protein>
    <submittedName>
        <fullName evidence="1">Uncharacterized protein</fullName>
    </submittedName>
</protein>